<dbReference type="Gene3D" id="2.102.10.10">
    <property type="entry name" value="Rieske [2Fe-2S] iron-sulphur domain"/>
    <property type="match status" value="1"/>
</dbReference>
<protein>
    <submittedName>
        <fullName evidence="6">Rieske (2Fe-2S) protein</fullName>
    </submittedName>
</protein>
<dbReference type="RefSeq" id="WP_260907180.1">
    <property type="nucleotide sequence ID" value="NZ_JAOCZP010000012.1"/>
</dbReference>
<dbReference type="InterPro" id="IPR017941">
    <property type="entry name" value="Rieske_2Fe-2S"/>
</dbReference>
<feature type="domain" description="Rieske" evidence="5">
    <location>
        <begin position="16"/>
        <end position="117"/>
    </location>
</feature>
<organism evidence="6 7">
    <name type="scientific">Chelativorans salis</name>
    <dbReference type="NCBI Taxonomy" id="2978478"/>
    <lineage>
        <taxon>Bacteria</taxon>
        <taxon>Pseudomonadati</taxon>
        <taxon>Pseudomonadota</taxon>
        <taxon>Alphaproteobacteria</taxon>
        <taxon>Hyphomicrobiales</taxon>
        <taxon>Phyllobacteriaceae</taxon>
        <taxon>Chelativorans</taxon>
    </lineage>
</organism>
<keyword evidence="4" id="KW-0411">Iron-sulfur</keyword>
<keyword evidence="7" id="KW-1185">Reference proteome</keyword>
<comment type="caution">
    <text evidence="6">The sequence shown here is derived from an EMBL/GenBank/DDBJ whole genome shotgun (WGS) entry which is preliminary data.</text>
</comment>
<dbReference type="PROSITE" id="PS51296">
    <property type="entry name" value="RIESKE"/>
    <property type="match status" value="1"/>
</dbReference>
<dbReference type="InterPro" id="IPR036922">
    <property type="entry name" value="Rieske_2Fe-2S_sf"/>
</dbReference>
<dbReference type="Pfam" id="PF00355">
    <property type="entry name" value="Rieske"/>
    <property type="match status" value="1"/>
</dbReference>
<evidence type="ECO:0000256" key="1">
    <source>
        <dbReference type="ARBA" id="ARBA00022714"/>
    </source>
</evidence>
<name>A0ABT2LV91_9HYPH</name>
<proteinExistence type="predicted"/>
<evidence type="ECO:0000259" key="5">
    <source>
        <dbReference type="PROSITE" id="PS51296"/>
    </source>
</evidence>
<dbReference type="EMBL" id="JAOCZP010000012">
    <property type="protein sequence ID" value="MCT7378301.1"/>
    <property type="molecule type" value="Genomic_DNA"/>
</dbReference>
<gene>
    <name evidence="6" type="ORF">N5A92_25130</name>
</gene>
<evidence type="ECO:0000256" key="2">
    <source>
        <dbReference type="ARBA" id="ARBA00022723"/>
    </source>
</evidence>
<accession>A0ABT2LV91</accession>
<sequence>MNDNWKRYPKPPAEGTAICASSNVPEGGTYSIEVDGFPVLLARDNERLVAYVNACPHQFLPLDHRSSSVLSSDGRILRCTNHQAGFDLATGQGVDGFGAGCALDPIPIRENGDGNVVVDEG</sequence>
<dbReference type="Proteomes" id="UP001320831">
    <property type="component" value="Unassembled WGS sequence"/>
</dbReference>
<keyword evidence="1" id="KW-0001">2Fe-2S</keyword>
<evidence type="ECO:0000256" key="4">
    <source>
        <dbReference type="ARBA" id="ARBA00023014"/>
    </source>
</evidence>
<evidence type="ECO:0000313" key="7">
    <source>
        <dbReference type="Proteomes" id="UP001320831"/>
    </source>
</evidence>
<evidence type="ECO:0000256" key="3">
    <source>
        <dbReference type="ARBA" id="ARBA00023004"/>
    </source>
</evidence>
<reference evidence="6 7" key="1">
    <citation type="submission" date="2022-09" db="EMBL/GenBank/DDBJ databases">
        <title>Chelativorans salina sp. nov., a novel slightly halophilic bacterium isolated from a saline lake sediment enrichment.</title>
        <authorList>
            <person name="Gao L."/>
            <person name="Fang B.-Z."/>
            <person name="Li W.-J."/>
        </authorList>
    </citation>
    <scope>NUCLEOTIDE SEQUENCE [LARGE SCALE GENOMIC DNA]</scope>
    <source>
        <strain evidence="6 7">EGI FJ00035</strain>
    </source>
</reference>
<evidence type="ECO:0000313" key="6">
    <source>
        <dbReference type="EMBL" id="MCT7378301.1"/>
    </source>
</evidence>
<dbReference type="SUPFAM" id="SSF50022">
    <property type="entry name" value="ISP domain"/>
    <property type="match status" value="1"/>
</dbReference>
<keyword evidence="2" id="KW-0479">Metal-binding</keyword>
<keyword evidence="3" id="KW-0408">Iron</keyword>
<dbReference type="CDD" id="cd03467">
    <property type="entry name" value="Rieske"/>
    <property type="match status" value="1"/>
</dbReference>